<dbReference type="OrthoDB" id="10627968at2759"/>
<dbReference type="AlphaFoldDB" id="A0A835WRK1"/>
<dbReference type="EMBL" id="JAEHOD010000005">
    <property type="protein sequence ID" value="KAG2452592.1"/>
    <property type="molecule type" value="Genomic_DNA"/>
</dbReference>
<organism evidence="2 3">
    <name type="scientific">Chlamydomonas schloesseri</name>
    <dbReference type="NCBI Taxonomy" id="2026947"/>
    <lineage>
        <taxon>Eukaryota</taxon>
        <taxon>Viridiplantae</taxon>
        <taxon>Chlorophyta</taxon>
        <taxon>core chlorophytes</taxon>
        <taxon>Chlorophyceae</taxon>
        <taxon>CS clade</taxon>
        <taxon>Chlamydomonadales</taxon>
        <taxon>Chlamydomonadaceae</taxon>
        <taxon>Chlamydomonas</taxon>
    </lineage>
</organism>
<gene>
    <name evidence="2" type="ORF">HYH02_002829</name>
</gene>
<keyword evidence="3" id="KW-1185">Reference proteome</keyword>
<accession>A0A835WRK1</accession>
<keyword evidence="1" id="KW-0175">Coiled coil</keyword>
<protein>
    <submittedName>
        <fullName evidence="2">Uncharacterized protein</fullName>
    </submittedName>
</protein>
<evidence type="ECO:0000256" key="1">
    <source>
        <dbReference type="SAM" id="Coils"/>
    </source>
</evidence>
<reference evidence="2" key="1">
    <citation type="journal article" date="2020" name="bioRxiv">
        <title>Comparative genomics of Chlamydomonas.</title>
        <authorList>
            <person name="Craig R.J."/>
            <person name="Hasan A.R."/>
            <person name="Ness R.W."/>
            <person name="Keightley P.D."/>
        </authorList>
    </citation>
    <scope>NUCLEOTIDE SEQUENCE</scope>
    <source>
        <strain evidence="2">CCAP 11/173</strain>
    </source>
</reference>
<sequence length="391" mass="39168">MIGSLGVSGGSFFLDGRARLRVELQLFPAETTGLYLAQPLQSDEANGQQPQLQPQPQQHNVRIVLSRRAPTSCDSADYAYAGSLVGGEVYANGVTLEMPLPTSLFACPAPITAGATAPSRTLWLRVEIDLAEQPNGEAWYLANAGDVRDLAIPSKRCPFNSIKGACNAPACQALEAAAREAAAKAEAEAEAAAAAAQAQAEAEAAAKATAEATAQAQAEAEAAAKAKADAEAAAKAQIDAKAAAASAAVAPSSVNITAGAVPAPEARTTIIAPSAAVPAHATDAGNQAQQAGWPGLCTGMGMDKGVAGVPTAAAAAAWGSSSTVSWPLPGSSLMGDAAAGAAAGDLGSSSYAAEAAPSSPCSSARASSVLVKAWVRPFPALQGQQWKLVER</sequence>
<comment type="caution">
    <text evidence="2">The sequence shown here is derived from an EMBL/GenBank/DDBJ whole genome shotgun (WGS) entry which is preliminary data.</text>
</comment>
<feature type="coiled-coil region" evidence="1">
    <location>
        <begin position="171"/>
        <end position="233"/>
    </location>
</feature>
<evidence type="ECO:0000313" key="3">
    <source>
        <dbReference type="Proteomes" id="UP000613740"/>
    </source>
</evidence>
<dbReference type="Proteomes" id="UP000613740">
    <property type="component" value="Unassembled WGS sequence"/>
</dbReference>
<evidence type="ECO:0000313" key="2">
    <source>
        <dbReference type="EMBL" id="KAG2452592.1"/>
    </source>
</evidence>
<proteinExistence type="predicted"/>
<name>A0A835WRK1_9CHLO</name>